<evidence type="ECO:0000313" key="7">
    <source>
        <dbReference type="EMBL" id="UXX78556.1"/>
    </source>
</evidence>
<keyword evidence="3 5" id="KW-1133">Transmembrane helix</keyword>
<dbReference type="EMBL" id="CP106735">
    <property type="protein sequence ID" value="UXX78556.1"/>
    <property type="molecule type" value="Genomic_DNA"/>
</dbReference>
<feature type="transmembrane region" description="Helical" evidence="5">
    <location>
        <begin position="85"/>
        <end position="103"/>
    </location>
</feature>
<keyword evidence="2 5" id="KW-0812">Transmembrane</keyword>
<feature type="transmembrane region" description="Helical" evidence="5">
    <location>
        <begin position="62"/>
        <end position="80"/>
    </location>
</feature>
<dbReference type="GO" id="GO:0006508">
    <property type="term" value="P:proteolysis"/>
    <property type="evidence" value="ECO:0007669"/>
    <property type="project" value="UniProtKB-KW"/>
</dbReference>
<evidence type="ECO:0000256" key="5">
    <source>
        <dbReference type="SAM" id="Phobius"/>
    </source>
</evidence>
<evidence type="ECO:0000256" key="4">
    <source>
        <dbReference type="ARBA" id="ARBA00023136"/>
    </source>
</evidence>
<keyword evidence="4 5" id="KW-0472">Membrane</keyword>
<protein>
    <submittedName>
        <fullName evidence="7">Rhomboid family intramembrane serine protease</fullName>
    </submittedName>
</protein>
<feature type="transmembrane region" description="Helical" evidence="5">
    <location>
        <begin position="159"/>
        <end position="178"/>
    </location>
</feature>
<evidence type="ECO:0000259" key="6">
    <source>
        <dbReference type="Pfam" id="PF01694"/>
    </source>
</evidence>
<name>A0ABY6CXA8_9BACT</name>
<proteinExistence type="predicted"/>
<keyword evidence="7" id="KW-0645">Protease</keyword>
<keyword evidence="8" id="KW-1185">Reference proteome</keyword>
<accession>A0ABY6CXA8</accession>
<organism evidence="7 8">
    <name type="scientific">Reichenbachiella carrageenanivorans</name>
    <dbReference type="NCBI Taxonomy" id="2979869"/>
    <lineage>
        <taxon>Bacteria</taxon>
        <taxon>Pseudomonadati</taxon>
        <taxon>Bacteroidota</taxon>
        <taxon>Cytophagia</taxon>
        <taxon>Cytophagales</taxon>
        <taxon>Reichenbachiellaceae</taxon>
        <taxon>Reichenbachiella</taxon>
    </lineage>
</organism>
<dbReference type="RefSeq" id="WP_263050301.1">
    <property type="nucleotide sequence ID" value="NZ_CP106735.1"/>
</dbReference>
<dbReference type="Gene3D" id="1.20.1540.10">
    <property type="entry name" value="Rhomboid-like"/>
    <property type="match status" value="1"/>
</dbReference>
<feature type="domain" description="Peptidase S54 rhomboid" evidence="6">
    <location>
        <begin position="47"/>
        <end position="179"/>
    </location>
</feature>
<reference evidence="7" key="1">
    <citation type="submission" date="2022-10" db="EMBL/GenBank/DDBJ databases">
        <title>Comparative genomics and taxonomic characterization of three novel marine species of genus Reichenbachiella exhibiting antioxidant and polysaccharide degradation activities.</title>
        <authorList>
            <person name="Muhammad N."/>
            <person name="Lee Y.-J."/>
            <person name="Ko J."/>
            <person name="Kim S.-G."/>
        </authorList>
    </citation>
    <scope>NUCLEOTIDE SEQUENCE</scope>
    <source>
        <strain evidence="7">Wsw4-B4</strain>
    </source>
</reference>
<keyword evidence="7" id="KW-0378">Hydrolase</keyword>
<feature type="transmembrane region" description="Helical" evidence="5">
    <location>
        <begin position="135"/>
        <end position="153"/>
    </location>
</feature>
<dbReference type="InterPro" id="IPR035952">
    <property type="entry name" value="Rhomboid-like_sf"/>
</dbReference>
<dbReference type="InterPro" id="IPR022764">
    <property type="entry name" value="Peptidase_S54_rhomboid_dom"/>
</dbReference>
<dbReference type="SUPFAM" id="SSF144091">
    <property type="entry name" value="Rhomboid-like"/>
    <property type="match status" value="1"/>
</dbReference>
<feature type="transmembrane region" description="Helical" evidence="5">
    <location>
        <begin position="12"/>
        <end position="31"/>
    </location>
</feature>
<feature type="transmembrane region" description="Helical" evidence="5">
    <location>
        <begin position="109"/>
        <end position="128"/>
    </location>
</feature>
<evidence type="ECO:0000256" key="2">
    <source>
        <dbReference type="ARBA" id="ARBA00022692"/>
    </source>
</evidence>
<gene>
    <name evidence="7" type="ORF">N7E81_14440</name>
</gene>
<dbReference type="Proteomes" id="UP001062165">
    <property type="component" value="Chromosome"/>
</dbReference>
<comment type="subcellular location">
    <subcellularLocation>
        <location evidence="1">Membrane</location>
        <topology evidence="1">Multi-pass membrane protein</topology>
    </subcellularLocation>
</comment>
<evidence type="ECO:0000313" key="8">
    <source>
        <dbReference type="Proteomes" id="UP001062165"/>
    </source>
</evidence>
<dbReference type="GO" id="GO:0008233">
    <property type="term" value="F:peptidase activity"/>
    <property type="evidence" value="ECO:0007669"/>
    <property type="project" value="UniProtKB-KW"/>
</dbReference>
<evidence type="ECO:0000256" key="1">
    <source>
        <dbReference type="ARBA" id="ARBA00004141"/>
    </source>
</evidence>
<evidence type="ECO:0000256" key="3">
    <source>
        <dbReference type="ARBA" id="ARBA00022989"/>
    </source>
</evidence>
<dbReference type="Pfam" id="PF01694">
    <property type="entry name" value="Rhomboid"/>
    <property type="match status" value="1"/>
</dbReference>
<sequence>MYTRYRASIIFPLRLTFVIWLVFTFQFYSHIDLGFLGVYPRTVKGLVGILTAPLIHGNTQHILSNTLPLLFLGITLFVFYNRIALWVFINCYFLTSILVWFFGRPFYHIGASGVIYGLAFFLIFFGLFRKDFRSLAISIVVVILYGGLVYGMLPTGSNISWESHAFGAFVGIALAFVYRHMRNLD</sequence>